<dbReference type="Pfam" id="PF07298">
    <property type="entry name" value="NnrU"/>
    <property type="match status" value="1"/>
</dbReference>
<evidence type="ECO:0000313" key="7">
    <source>
        <dbReference type="EMBL" id="PZF78309.1"/>
    </source>
</evidence>
<feature type="transmembrane region" description="Helical" evidence="5">
    <location>
        <begin position="122"/>
        <end position="139"/>
    </location>
</feature>
<evidence type="ECO:0000256" key="4">
    <source>
        <dbReference type="ARBA" id="ARBA00023136"/>
    </source>
</evidence>
<comment type="subcellular location">
    <subcellularLocation>
        <location evidence="1">Membrane</location>
        <topology evidence="1">Multi-pass membrane protein</topology>
    </subcellularLocation>
</comment>
<evidence type="ECO:0000313" key="8">
    <source>
        <dbReference type="Proteomes" id="UP000248795"/>
    </source>
</evidence>
<comment type="caution">
    <text evidence="7">The sequence shown here is derived from an EMBL/GenBank/DDBJ whole genome shotgun (WGS) entry which is preliminary data.</text>
</comment>
<keyword evidence="8" id="KW-1185">Reference proteome</keyword>
<feature type="transmembrane region" description="Helical" evidence="5">
    <location>
        <begin position="6"/>
        <end position="24"/>
    </location>
</feature>
<dbReference type="Proteomes" id="UP000248795">
    <property type="component" value="Unassembled WGS sequence"/>
</dbReference>
<feature type="transmembrane region" description="Helical" evidence="5">
    <location>
        <begin position="159"/>
        <end position="179"/>
    </location>
</feature>
<proteinExistence type="predicted"/>
<feature type="domain" description="NnrU" evidence="6">
    <location>
        <begin position="4"/>
        <end position="183"/>
    </location>
</feature>
<dbReference type="InterPro" id="IPR009915">
    <property type="entry name" value="NnrU_dom"/>
</dbReference>
<feature type="transmembrane region" description="Helical" evidence="5">
    <location>
        <begin position="36"/>
        <end position="57"/>
    </location>
</feature>
<keyword evidence="2 5" id="KW-0812">Transmembrane</keyword>
<keyword evidence="3 5" id="KW-1133">Transmembrane helix</keyword>
<name>A0A2W2BQ41_9HYPH</name>
<feature type="transmembrane region" description="Helical" evidence="5">
    <location>
        <begin position="98"/>
        <end position="116"/>
    </location>
</feature>
<dbReference type="RefSeq" id="WP_111195637.1">
    <property type="nucleotide sequence ID" value="NZ_QKVK01000001.1"/>
</dbReference>
<dbReference type="EMBL" id="QKVK01000001">
    <property type="protein sequence ID" value="PZF78309.1"/>
    <property type="molecule type" value="Genomic_DNA"/>
</dbReference>
<keyword evidence="4 5" id="KW-0472">Membrane</keyword>
<reference evidence="8" key="1">
    <citation type="submission" date="2018-06" db="EMBL/GenBank/DDBJ databases">
        <title>Aestuariibacter litoralis strain KCTC 52945T.</title>
        <authorList>
            <person name="Li X."/>
            <person name="Salam N."/>
            <person name="Li J.-L."/>
            <person name="Chen Y.-M."/>
            <person name="Yang Z.-W."/>
            <person name="Zhang L.-Y."/>
            <person name="Han M.-X."/>
            <person name="Xiao M."/>
            <person name="Li W.-J."/>
        </authorList>
    </citation>
    <scope>NUCLEOTIDE SEQUENCE [LARGE SCALE GENOMIC DNA]</scope>
    <source>
        <strain evidence="8">KCTC 52945</strain>
    </source>
</reference>
<accession>A0A2W2BQ41</accession>
<dbReference type="AlphaFoldDB" id="A0A2W2BQ41"/>
<dbReference type="GO" id="GO:0016020">
    <property type="term" value="C:membrane"/>
    <property type="evidence" value="ECO:0007669"/>
    <property type="project" value="UniProtKB-SubCell"/>
</dbReference>
<sequence length="185" mass="20399">MTLLYIGSLLFGGSHLFSILFPGLRDSFRAQLGEKAWKALYGLVSLVGLVLMIMGFARAEPDVIYAGLPGMKHLTMLLVLFAFILIGASHGKGYLKKWLHNPMSLGIVLWSTGHLLVNGQRADIWLFGTFLVVGLADIIMSEIRGKRPDYIPRVRSDILAVVIGIVLYAVFLFGFHPYVLGIPVV</sequence>
<evidence type="ECO:0000256" key="5">
    <source>
        <dbReference type="SAM" id="Phobius"/>
    </source>
</evidence>
<evidence type="ECO:0000256" key="1">
    <source>
        <dbReference type="ARBA" id="ARBA00004141"/>
    </source>
</evidence>
<organism evidence="7 8">
    <name type="scientific">Aestuariivirga litoralis</name>
    <dbReference type="NCBI Taxonomy" id="2650924"/>
    <lineage>
        <taxon>Bacteria</taxon>
        <taxon>Pseudomonadati</taxon>
        <taxon>Pseudomonadota</taxon>
        <taxon>Alphaproteobacteria</taxon>
        <taxon>Hyphomicrobiales</taxon>
        <taxon>Aestuariivirgaceae</taxon>
        <taxon>Aestuariivirga</taxon>
    </lineage>
</organism>
<gene>
    <name evidence="7" type="ORF">DK847_00325</name>
</gene>
<evidence type="ECO:0000259" key="6">
    <source>
        <dbReference type="Pfam" id="PF07298"/>
    </source>
</evidence>
<protein>
    <submittedName>
        <fullName evidence="7">NnrU family protein</fullName>
    </submittedName>
</protein>
<evidence type="ECO:0000256" key="2">
    <source>
        <dbReference type="ARBA" id="ARBA00022692"/>
    </source>
</evidence>
<feature type="transmembrane region" description="Helical" evidence="5">
    <location>
        <begin position="63"/>
        <end position="86"/>
    </location>
</feature>
<evidence type="ECO:0000256" key="3">
    <source>
        <dbReference type="ARBA" id="ARBA00022989"/>
    </source>
</evidence>